<name>A0A346PH58_9EURY</name>
<dbReference type="AlphaFoldDB" id="A0A346PH58"/>
<dbReference type="Pfam" id="PF09835">
    <property type="entry name" value="DUF2062"/>
    <property type="match status" value="1"/>
</dbReference>
<dbReference type="PANTHER" id="PTHR40547:SF1">
    <property type="entry name" value="SLL0298 PROTEIN"/>
    <property type="match status" value="1"/>
</dbReference>
<feature type="transmembrane region" description="Helical" evidence="1">
    <location>
        <begin position="30"/>
        <end position="63"/>
    </location>
</feature>
<dbReference type="Proteomes" id="UP000258707">
    <property type="component" value="Chromosome"/>
</dbReference>
<dbReference type="PANTHER" id="PTHR40547">
    <property type="entry name" value="SLL0298 PROTEIN"/>
    <property type="match status" value="1"/>
</dbReference>
<dbReference type="GeneID" id="37641583"/>
<dbReference type="Proteomes" id="UP000258613">
    <property type="component" value="Chromosome"/>
</dbReference>
<accession>A0A346PNK6</accession>
<dbReference type="EMBL" id="CP027033">
    <property type="protein sequence ID" value="AXR81101.1"/>
    <property type="molecule type" value="Genomic_DNA"/>
</dbReference>
<reference evidence="6" key="1">
    <citation type="submission" date="2017-10" db="EMBL/GenBank/DDBJ databases">
        <title>Phenotypic and genomic properties of facultatively anaerobic sulfur-reducing natronoarchaea from hypersaline soda lakes.</title>
        <authorList>
            <person name="Sorokin D.Y."/>
            <person name="Kublanov I.V."/>
            <person name="Roman P."/>
            <person name="Sinninghe Damste J.S."/>
            <person name="Golyshin P.N."/>
            <person name="Rojo D."/>
            <person name="Ciordia S."/>
            <person name="Mena Md.C."/>
            <person name="Ferrer M."/>
            <person name="Messina E."/>
            <person name="Smedile F."/>
            <person name="La Spada G."/>
            <person name="La Cono V."/>
            <person name="Yakimov M.M."/>
        </authorList>
    </citation>
    <scope>NUCLEOTIDE SEQUENCE [LARGE SCALE GENOMIC DNA]</scope>
    <source>
        <strain evidence="6">AArc1</strain>
    </source>
</reference>
<dbReference type="KEGG" id="nag:AArcMg_1085"/>
<keyword evidence="1" id="KW-0472">Membrane</keyword>
<organism evidence="3 6">
    <name type="scientific">Natrarchaeobaculum sulfurireducens</name>
    <dbReference type="NCBI Taxonomy" id="2044521"/>
    <lineage>
        <taxon>Archaea</taxon>
        <taxon>Methanobacteriati</taxon>
        <taxon>Methanobacteriota</taxon>
        <taxon>Stenosarchaea group</taxon>
        <taxon>Halobacteria</taxon>
        <taxon>Halobacteriales</taxon>
        <taxon>Natrialbaceae</taxon>
        <taxon>Natrarchaeobaculum</taxon>
    </lineage>
</organism>
<feature type="transmembrane region" description="Helical" evidence="1">
    <location>
        <begin position="118"/>
        <end position="140"/>
    </location>
</feature>
<dbReference type="EMBL" id="CP024047">
    <property type="protein sequence ID" value="AXR78853.1"/>
    <property type="molecule type" value="Genomic_DNA"/>
</dbReference>
<evidence type="ECO:0000313" key="6">
    <source>
        <dbReference type="Proteomes" id="UP000258707"/>
    </source>
</evidence>
<sequence>MVRERVACYRDRVRRELTAAFREEHTEHEVAISFAIGVFVTTLPTGGLGIGLFLVLVSVWSWISKPALFASVAVLNPFIKPVVYVASFQVGGVFVHTPSLESAGSATETARFAVRQLLVGNVVVAFVLAAVGYLLVFHLISAHRERKRRGSGPT</sequence>
<reference evidence="3" key="3">
    <citation type="journal article" date="2019" name="Int. J. Syst. Evol. Microbiol.">
        <title>Natronolimnobius sulfurireducens sp. nov. and Halalkaliarchaeum desulfuricum gen. nov., sp. nov., the first sulfur-respiring alkaliphilic haloarchaea from hypersaline alkaline lakes.</title>
        <authorList>
            <person name="Sorokin D.Y."/>
            <person name="Yakimov M."/>
            <person name="Messina E."/>
            <person name="Merkel A.Y."/>
            <person name="Bale N.J."/>
            <person name="Sinninghe Damste J.S."/>
        </authorList>
    </citation>
    <scope>NUCLEOTIDE SEQUENCE</scope>
    <source>
        <strain evidence="4">AArc-Mg</strain>
        <strain evidence="3">AArc1</strain>
    </source>
</reference>
<evidence type="ECO:0000256" key="1">
    <source>
        <dbReference type="SAM" id="Phobius"/>
    </source>
</evidence>
<dbReference type="RefSeq" id="WP_117364871.1">
    <property type="nucleotide sequence ID" value="NZ_CP024047.1"/>
</dbReference>
<evidence type="ECO:0000259" key="2">
    <source>
        <dbReference type="Pfam" id="PF09835"/>
    </source>
</evidence>
<accession>A0A346PH58</accession>
<dbReference type="InterPro" id="IPR018639">
    <property type="entry name" value="DUF2062"/>
</dbReference>
<dbReference type="KEGG" id="nan:AArc1_2538"/>
<gene>
    <name evidence="3" type="ORF">AArc1_2538</name>
    <name evidence="4" type="ORF">AArcMg_1085</name>
</gene>
<proteinExistence type="predicted"/>
<keyword evidence="1" id="KW-0812">Transmembrane</keyword>
<feature type="domain" description="DUF2062" evidence="2">
    <location>
        <begin position="14"/>
        <end position="148"/>
    </location>
</feature>
<keyword evidence="5" id="KW-1185">Reference proteome</keyword>
<evidence type="ECO:0000313" key="5">
    <source>
        <dbReference type="Proteomes" id="UP000258613"/>
    </source>
</evidence>
<protein>
    <recommendedName>
        <fullName evidence="2">DUF2062 domain-containing protein</fullName>
    </recommendedName>
</protein>
<evidence type="ECO:0000313" key="4">
    <source>
        <dbReference type="EMBL" id="AXR81101.1"/>
    </source>
</evidence>
<dbReference type="OrthoDB" id="329979at2157"/>
<reference evidence="5" key="2">
    <citation type="submission" date="2018-02" db="EMBL/GenBank/DDBJ databases">
        <title>Phenotypic and genomic properties of facultatively anaerobic sulfur-reducing natronoarchaea from hypersaline soda lakes.</title>
        <authorList>
            <person name="Sorokin D.Y."/>
            <person name="Kublanov I.V."/>
            <person name="Roman P."/>
            <person name="Sinninghe Damste J.S."/>
            <person name="Golyshin P.N."/>
            <person name="Rojo D."/>
            <person name="Ciordia S."/>
            <person name="Mena M.D.C."/>
            <person name="Ferrer M."/>
            <person name="Messina E."/>
            <person name="Smedile F."/>
            <person name="La Spada G."/>
            <person name="La Cono V."/>
            <person name="Yakimov M.M."/>
        </authorList>
    </citation>
    <scope>NUCLEOTIDE SEQUENCE [LARGE SCALE GENOMIC DNA]</scope>
    <source>
        <strain evidence="5">AArc-Mg</strain>
    </source>
</reference>
<evidence type="ECO:0000313" key="3">
    <source>
        <dbReference type="EMBL" id="AXR78853.1"/>
    </source>
</evidence>
<keyword evidence="1" id="KW-1133">Transmembrane helix</keyword>